<feature type="region of interest" description="Disordered" evidence="1">
    <location>
        <begin position="435"/>
        <end position="455"/>
    </location>
</feature>
<protein>
    <recommendedName>
        <fullName evidence="2">Carboxylesterase type B domain-containing protein</fullName>
    </recommendedName>
</protein>
<dbReference type="STRING" id="578459.A0A0P9FCR2"/>
<feature type="domain" description="Carboxylesterase type B" evidence="2">
    <location>
        <begin position="40"/>
        <end position="559"/>
    </location>
</feature>
<dbReference type="RefSeq" id="XP_018269541.1">
    <property type="nucleotide sequence ID" value="XM_018417461.1"/>
</dbReference>
<evidence type="ECO:0000256" key="1">
    <source>
        <dbReference type="SAM" id="MobiDB-lite"/>
    </source>
</evidence>
<dbReference type="ESTHER" id="rhogw-a0a0p9fcr2">
    <property type="family name" value="Fungal_carboxylesterase_lipase"/>
</dbReference>
<reference evidence="3 4" key="1">
    <citation type="journal article" date="2015" name="Front. Microbiol.">
        <title>Genome sequence of the plant growth promoting endophytic yeast Rhodotorula graminis WP1.</title>
        <authorList>
            <person name="Firrincieli A."/>
            <person name="Otillar R."/>
            <person name="Salamov A."/>
            <person name="Schmutz J."/>
            <person name="Khan Z."/>
            <person name="Redman R.S."/>
            <person name="Fleck N.D."/>
            <person name="Lindquist E."/>
            <person name="Grigoriev I.V."/>
            <person name="Doty S.L."/>
        </authorList>
    </citation>
    <scope>NUCLEOTIDE SEQUENCE [LARGE SCALE GENOMIC DNA]</scope>
    <source>
        <strain evidence="3 4">WP1</strain>
    </source>
</reference>
<dbReference type="Pfam" id="PF00135">
    <property type="entry name" value="COesterase"/>
    <property type="match status" value="1"/>
</dbReference>
<dbReference type="GeneID" id="28977909"/>
<organism evidence="3 4">
    <name type="scientific">Rhodotorula graminis (strain WP1)</name>
    <dbReference type="NCBI Taxonomy" id="578459"/>
    <lineage>
        <taxon>Eukaryota</taxon>
        <taxon>Fungi</taxon>
        <taxon>Dikarya</taxon>
        <taxon>Basidiomycota</taxon>
        <taxon>Pucciniomycotina</taxon>
        <taxon>Microbotryomycetes</taxon>
        <taxon>Sporidiobolales</taxon>
        <taxon>Sporidiobolaceae</taxon>
        <taxon>Rhodotorula</taxon>
    </lineage>
</organism>
<dbReference type="OrthoDB" id="408631at2759"/>
<proteinExistence type="predicted"/>
<dbReference type="OMA" id="RGEWDEW"/>
<evidence type="ECO:0000313" key="4">
    <source>
        <dbReference type="Proteomes" id="UP000053890"/>
    </source>
</evidence>
<dbReference type="Proteomes" id="UP000053890">
    <property type="component" value="Unassembled WGS sequence"/>
</dbReference>
<dbReference type="AlphaFoldDB" id="A0A0P9FCR2"/>
<dbReference type="InterPro" id="IPR002018">
    <property type="entry name" value="CarbesteraseB"/>
</dbReference>
<evidence type="ECO:0000259" key="2">
    <source>
        <dbReference type="Pfam" id="PF00135"/>
    </source>
</evidence>
<keyword evidence="4" id="KW-1185">Reference proteome</keyword>
<dbReference type="InterPro" id="IPR050309">
    <property type="entry name" value="Type-B_Carboxylest/Lipase"/>
</dbReference>
<accession>A0A0P9FCR2</accession>
<sequence>MAPLGLAVDTQYGPVQGFADTHRLQLTSPALAQPPLPLGDRKPVHKWLAIPYAQAHRFNRPVPPHPWSHPQPCLEFGTQFPQPPSNTELLLARLPGFLMRTHIATSEHSHFVNVFAPGDVQQGEDLPVLVWVYGGALNNGDSARFFYDPTELVRDSASRNQRCIVVTLNYRTNIFGFCASQDLVDEDPQGLAGNYGLYDVVAALEWVQHNIRNFGGSPDRVTAFGQSAGAFLISHLLVSGKRLFQRAICQSGAANTMMLRPVDKAYPAYDSILTSLGVDLPTSTPSSRLAALRAAPPSALLAQHVATHSLSGLSLALEPAGVEGAVWTRDTMARLERGERDEWVREVVLGVTEDEGTIFAQMLGLTSPGAFTQYTSQFPPSLVPRIRAHYLGGDDAAHPEPGTVPLAQTPGARLLADQIFVHPVLDQACALARLAPGPTSTSSTSSAPAATSSAAAASAAPPARVWLYRLRTGPSSLRAHPVASQLGSFHSIDLPLVFNSRSLWEGDAASGREDEARGDERTAEEVGRRWVRFAIEGEPDPSWPTFDPSSSSPSHLVFDHDGATHVERVEGATKADRLELHFAGMAEDDEGDEVLGTTDE</sequence>
<dbReference type="PANTHER" id="PTHR11559">
    <property type="entry name" value="CARBOXYLESTERASE"/>
    <property type="match status" value="1"/>
</dbReference>
<dbReference type="Gene3D" id="3.40.50.1820">
    <property type="entry name" value="alpha/beta hydrolase"/>
    <property type="match status" value="1"/>
</dbReference>
<dbReference type="InterPro" id="IPR029058">
    <property type="entry name" value="AB_hydrolase_fold"/>
</dbReference>
<feature type="compositionally biased region" description="Low complexity" evidence="1">
    <location>
        <begin position="438"/>
        <end position="455"/>
    </location>
</feature>
<dbReference type="SUPFAM" id="SSF53474">
    <property type="entry name" value="alpha/beta-Hydrolases"/>
    <property type="match status" value="1"/>
</dbReference>
<dbReference type="EMBL" id="KQ474082">
    <property type="protein sequence ID" value="KPV73492.1"/>
    <property type="molecule type" value="Genomic_DNA"/>
</dbReference>
<evidence type="ECO:0000313" key="3">
    <source>
        <dbReference type="EMBL" id="KPV73492.1"/>
    </source>
</evidence>
<name>A0A0P9FCR2_RHOGW</name>
<gene>
    <name evidence="3" type="ORF">RHOBADRAFT_54711</name>
</gene>